<keyword evidence="2" id="KW-1185">Reference proteome</keyword>
<dbReference type="PANTHER" id="PTHR28250">
    <property type="entry name" value="CYTOCHROME B PRE-MRNA-PROCESSING PROTEIN 6"/>
    <property type="match status" value="1"/>
</dbReference>
<dbReference type="Pfam" id="PF20180">
    <property type="entry name" value="UQCC2_CBP6"/>
    <property type="match status" value="1"/>
</dbReference>
<dbReference type="PANTHER" id="PTHR28250:SF1">
    <property type="entry name" value="CYTOCHROME B PRE-MRNA-PROCESSING PROTEIN 6"/>
    <property type="match status" value="1"/>
</dbReference>
<dbReference type="InterPro" id="IPR037653">
    <property type="entry name" value="Cbp6"/>
</dbReference>
<evidence type="ECO:0000313" key="1">
    <source>
        <dbReference type="EMBL" id="UQC81570.1"/>
    </source>
</evidence>
<name>A0A9Q8SQJ1_9PEZI</name>
<dbReference type="KEGG" id="clup:CLUP02_07056"/>
<sequence length="144" mass="16749">MSRTTSQAYKHMRSALALWPKDNLRPETQFSEIIQRGIERRYTKPNVVDEAKELKQANAMFALTDDRFKKRFPLNGELLKPESQPTYFQDLLRELEEAPTRGWLQNMSKKLSGMNDAKPNYHTTQTPTRDTIHIMASHGEKEAI</sequence>
<reference evidence="1" key="1">
    <citation type="journal article" date="2021" name="Mol. Plant Microbe Interact.">
        <title>Complete Genome Sequence of the Plant-Pathogenic Fungus Colletotrichum lupini.</title>
        <authorList>
            <person name="Baroncelli R."/>
            <person name="Pensec F."/>
            <person name="Da Lio D."/>
            <person name="Boufleur T."/>
            <person name="Vicente I."/>
            <person name="Sarrocco S."/>
            <person name="Picot A."/>
            <person name="Baraldi E."/>
            <person name="Sukno S."/>
            <person name="Thon M."/>
            <person name="Le Floch G."/>
        </authorList>
    </citation>
    <scope>NUCLEOTIDE SEQUENCE</scope>
    <source>
        <strain evidence="1">IMI 504893</strain>
    </source>
</reference>
<evidence type="ECO:0000313" key="2">
    <source>
        <dbReference type="Proteomes" id="UP000830671"/>
    </source>
</evidence>
<proteinExistence type="predicted"/>
<gene>
    <name evidence="1" type="ORF">CLUP02_07056</name>
</gene>
<accession>A0A9Q8SQJ1</accession>
<dbReference type="EMBL" id="CP019475">
    <property type="protein sequence ID" value="UQC81570.1"/>
    <property type="molecule type" value="Genomic_DNA"/>
</dbReference>
<dbReference type="GO" id="GO:0061671">
    <property type="term" value="C:Cbp3p-Cbp6 complex"/>
    <property type="evidence" value="ECO:0007669"/>
    <property type="project" value="InterPro"/>
</dbReference>
<dbReference type="GO" id="GO:0043022">
    <property type="term" value="F:ribosome binding"/>
    <property type="evidence" value="ECO:0007669"/>
    <property type="project" value="InterPro"/>
</dbReference>
<protein>
    <submittedName>
        <fullName evidence="1">Uncharacterized protein</fullName>
    </submittedName>
</protein>
<dbReference type="GO" id="GO:0034551">
    <property type="term" value="P:mitochondrial respiratory chain complex III assembly"/>
    <property type="evidence" value="ECO:0007669"/>
    <property type="project" value="TreeGrafter"/>
</dbReference>
<dbReference type="AlphaFoldDB" id="A0A9Q8SQJ1"/>
<dbReference type="GeneID" id="73341063"/>
<dbReference type="RefSeq" id="XP_049143196.1">
    <property type="nucleotide sequence ID" value="XM_049286053.1"/>
</dbReference>
<organism evidence="1 2">
    <name type="scientific">Colletotrichum lupini</name>
    <dbReference type="NCBI Taxonomy" id="145971"/>
    <lineage>
        <taxon>Eukaryota</taxon>
        <taxon>Fungi</taxon>
        <taxon>Dikarya</taxon>
        <taxon>Ascomycota</taxon>
        <taxon>Pezizomycotina</taxon>
        <taxon>Sordariomycetes</taxon>
        <taxon>Hypocreomycetidae</taxon>
        <taxon>Glomerellales</taxon>
        <taxon>Glomerellaceae</taxon>
        <taxon>Colletotrichum</taxon>
        <taxon>Colletotrichum acutatum species complex</taxon>
    </lineage>
</organism>
<dbReference type="Proteomes" id="UP000830671">
    <property type="component" value="Chromosome 3"/>
</dbReference>